<dbReference type="Proteomes" id="UP000276133">
    <property type="component" value="Unassembled WGS sequence"/>
</dbReference>
<name>A0A3M7R563_BRAPC</name>
<dbReference type="AlphaFoldDB" id="A0A3M7R563"/>
<evidence type="ECO:0000313" key="2">
    <source>
        <dbReference type="Proteomes" id="UP000276133"/>
    </source>
</evidence>
<accession>A0A3M7R563</accession>
<gene>
    <name evidence="1" type="ORF">BpHYR1_005357</name>
</gene>
<evidence type="ECO:0000313" key="1">
    <source>
        <dbReference type="EMBL" id="RNA18378.1"/>
    </source>
</evidence>
<protein>
    <submittedName>
        <fullName evidence="1">Uncharacterized protein</fullName>
    </submittedName>
</protein>
<comment type="caution">
    <text evidence="1">The sequence shown here is derived from an EMBL/GenBank/DDBJ whole genome shotgun (WGS) entry which is preliminary data.</text>
</comment>
<proteinExistence type="predicted"/>
<reference evidence="1 2" key="1">
    <citation type="journal article" date="2018" name="Sci. Rep.">
        <title>Genomic signatures of local adaptation to the degree of environmental predictability in rotifers.</title>
        <authorList>
            <person name="Franch-Gras L."/>
            <person name="Hahn C."/>
            <person name="Garcia-Roger E.M."/>
            <person name="Carmona M.J."/>
            <person name="Serra M."/>
            <person name="Gomez A."/>
        </authorList>
    </citation>
    <scope>NUCLEOTIDE SEQUENCE [LARGE SCALE GENOMIC DNA]</scope>
    <source>
        <strain evidence="1">HYR1</strain>
    </source>
</reference>
<dbReference type="EMBL" id="REGN01004252">
    <property type="protein sequence ID" value="RNA18378.1"/>
    <property type="molecule type" value="Genomic_DNA"/>
</dbReference>
<organism evidence="1 2">
    <name type="scientific">Brachionus plicatilis</name>
    <name type="common">Marine rotifer</name>
    <name type="synonym">Brachionus muelleri</name>
    <dbReference type="NCBI Taxonomy" id="10195"/>
    <lineage>
        <taxon>Eukaryota</taxon>
        <taxon>Metazoa</taxon>
        <taxon>Spiralia</taxon>
        <taxon>Gnathifera</taxon>
        <taxon>Rotifera</taxon>
        <taxon>Eurotatoria</taxon>
        <taxon>Monogononta</taxon>
        <taxon>Pseudotrocha</taxon>
        <taxon>Ploima</taxon>
        <taxon>Brachionidae</taxon>
        <taxon>Brachionus</taxon>
    </lineage>
</organism>
<sequence>MVDVPLKWLKSTWSTSVTRPFSIACLASASLICDFSLLLCVRLGAIESGRLESRLVGLSWLAVGHQRVVLDVADRKYQVARVAHVVVGVEWQIKKKVSPIDAQLCELDDQSDFG</sequence>
<keyword evidence="2" id="KW-1185">Reference proteome</keyword>